<name>A0A7C2ZFX4_9AQUI</name>
<dbReference type="EMBL" id="DSFP01000077">
    <property type="protein sequence ID" value="HEW46810.1"/>
    <property type="molecule type" value="Genomic_DNA"/>
</dbReference>
<protein>
    <submittedName>
        <fullName evidence="1">Uncharacterized protein</fullName>
    </submittedName>
</protein>
<accession>A0A7C2ZFX4</accession>
<reference evidence="1" key="1">
    <citation type="journal article" date="2020" name="mSystems">
        <title>Genome- and Community-Level Interaction Insights into Carbon Utilization and Element Cycling Functions of Hydrothermarchaeota in Hydrothermal Sediment.</title>
        <authorList>
            <person name="Zhou Z."/>
            <person name="Liu Y."/>
            <person name="Xu W."/>
            <person name="Pan J."/>
            <person name="Luo Z.H."/>
            <person name="Li M."/>
        </authorList>
    </citation>
    <scope>NUCLEOTIDE SEQUENCE [LARGE SCALE GENOMIC DNA]</scope>
    <source>
        <strain evidence="1">SpSt-132</strain>
    </source>
</reference>
<evidence type="ECO:0000313" key="1">
    <source>
        <dbReference type="EMBL" id="HEW46810.1"/>
    </source>
</evidence>
<dbReference type="AlphaFoldDB" id="A0A7C2ZFX4"/>
<comment type="caution">
    <text evidence="1">The sequence shown here is derived from an EMBL/GenBank/DDBJ whole genome shotgun (WGS) entry which is preliminary data.</text>
</comment>
<gene>
    <name evidence="1" type="ORF">ENO47_09180</name>
</gene>
<organism evidence="1">
    <name type="scientific">Hydrogenobacter sp</name>
    <dbReference type="NCBI Taxonomy" id="2152829"/>
    <lineage>
        <taxon>Bacteria</taxon>
        <taxon>Pseudomonadati</taxon>
        <taxon>Aquificota</taxon>
        <taxon>Aquificia</taxon>
        <taxon>Aquificales</taxon>
        <taxon>Aquificaceae</taxon>
        <taxon>Hydrogenobacter</taxon>
    </lineage>
</organism>
<sequence>MKIQKLFRIAPADPKGLEPFASWQELSPKFSTEKVNDCFLIVAHIDDTDFEPLTSIFQSKEEAMGAFLTLAIEHGWEEVPETYCIYHAQEIEGKLFAGLLFNGQINLYEQTTAEQMVQIMARVHRVVVYSYEVVTYIKDIYPEIDQKVFSIAREIGKRLGKAPELEELAKIYGMEIKSLEDKLRLIEKLLENPVRTPFGEVSLPSFNHPLRECE</sequence>
<proteinExistence type="predicted"/>